<sequence length="182" mass="18772">MKLPLSQPHTRLGAAAALAVIAMAAPAYAGPSSPGAPGVIAPPAGHKVFLVAHAEGVQIYTCNAATSAWALQAPRAQLYAQNGKTLGSHYLGPTWVANDGSYVVGRRVAGVNVDPSAIDWLLLEKDASGPGAGGDRLTGTTYVQRVNTVGGRAPAASQCHVPGETAEVEYSADYYFWKRSGS</sequence>
<comment type="caution">
    <text evidence="2">The sequence shown here is derived from an EMBL/GenBank/DDBJ whole genome shotgun (WGS) entry which is preliminary data.</text>
</comment>
<gene>
    <name evidence="2" type="ORF">ISU10_08150</name>
</gene>
<dbReference type="EMBL" id="JADKPO010000009">
    <property type="protein sequence ID" value="MBF4767737.1"/>
    <property type="molecule type" value="Genomic_DNA"/>
</dbReference>
<reference evidence="2" key="1">
    <citation type="submission" date="2020-11" db="EMBL/GenBank/DDBJ databases">
        <title>Nocardioides cynanchi sp. nov., isolated from soil of rhizosphere of Cynanchum wilfordii.</title>
        <authorList>
            <person name="Lee J.-S."/>
            <person name="Suh M.K."/>
            <person name="Kim J.-S."/>
        </authorList>
    </citation>
    <scope>NUCLEOTIDE SEQUENCE</scope>
    <source>
        <strain evidence="2">KCTC 19276</strain>
    </source>
</reference>
<evidence type="ECO:0000313" key="2">
    <source>
        <dbReference type="EMBL" id="MBF4767737.1"/>
    </source>
</evidence>
<dbReference type="Pfam" id="PF11937">
    <property type="entry name" value="DUF3455"/>
    <property type="match status" value="1"/>
</dbReference>
<organism evidence="2 3">
    <name type="scientific">Nocardioides agariphilus</name>
    <dbReference type="NCBI Taxonomy" id="433664"/>
    <lineage>
        <taxon>Bacteria</taxon>
        <taxon>Bacillati</taxon>
        <taxon>Actinomycetota</taxon>
        <taxon>Actinomycetes</taxon>
        <taxon>Propionibacteriales</taxon>
        <taxon>Nocardioidaceae</taxon>
        <taxon>Nocardioides</taxon>
    </lineage>
</organism>
<dbReference type="AlphaFoldDB" id="A0A930VND6"/>
<keyword evidence="3" id="KW-1185">Reference proteome</keyword>
<accession>A0A930VND6</accession>
<evidence type="ECO:0000313" key="3">
    <source>
        <dbReference type="Proteomes" id="UP000660668"/>
    </source>
</evidence>
<dbReference type="Proteomes" id="UP000660668">
    <property type="component" value="Unassembled WGS sequence"/>
</dbReference>
<dbReference type="RefSeq" id="WP_194695896.1">
    <property type="nucleotide sequence ID" value="NZ_JADKPO010000009.1"/>
</dbReference>
<evidence type="ECO:0000256" key="1">
    <source>
        <dbReference type="SAM" id="SignalP"/>
    </source>
</evidence>
<feature type="signal peptide" evidence="1">
    <location>
        <begin position="1"/>
        <end position="29"/>
    </location>
</feature>
<name>A0A930VND6_9ACTN</name>
<keyword evidence="1" id="KW-0732">Signal</keyword>
<dbReference type="PANTHER" id="PTHR35567">
    <property type="entry name" value="MALATE DEHYDROGENASE (AFU_ORTHOLOGUE AFUA_2G13800)"/>
    <property type="match status" value="1"/>
</dbReference>
<dbReference type="PANTHER" id="PTHR35567:SF1">
    <property type="entry name" value="CONSERVED FUNGAL PROTEIN (AFU_ORTHOLOGUE AFUA_1G14230)"/>
    <property type="match status" value="1"/>
</dbReference>
<proteinExistence type="predicted"/>
<feature type="chain" id="PRO_5037886315" evidence="1">
    <location>
        <begin position="30"/>
        <end position="182"/>
    </location>
</feature>
<protein>
    <submittedName>
        <fullName evidence="2">DUF3455 domain-containing protein</fullName>
    </submittedName>
</protein>
<dbReference type="InterPro" id="IPR021851">
    <property type="entry name" value="DUF3455"/>
</dbReference>